<feature type="compositionally biased region" description="Low complexity" evidence="2">
    <location>
        <begin position="295"/>
        <end position="306"/>
    </location>
</feature>
<feature type="coiled-coil region" evidence="1">
    <location>
        <begin position="575"/>
        <end position="631"/>
    </location>
</feature>
<feature type="compositionally biased region" description="Polar residues" evidence="2">
    <location>
        <begin position="521"/>
        <end position="531"/>
    </location>
</feature>
<dbReference type="HOGENOM" id="CLU_396893_0_0_1"/>
<feature type="region of interest" description="Disordered" evidence="2">
    <location>
        <begin position="672"/>
        <end position="714"/>
    </location>
</feature>
<feature type="compositionally biased region" description="Acidic residues" evidence="2">
    <location>
        <begin position="239"/>
        <end position="253"/>
    </location>
</feature>
<dbReference type="Proteomes" id="UP000054266">
    <property type="component" value="Unassembled WGS sequence"/>
</dbReference>
<gene>
    <name evidence="3" type="ORF">PV04_03962</name>
</gene>
<feature type="region of interest" description="Disordered" evidence="2">
    <location>
        <begin position="207"/>
        <end position="554"/>
    </location>
</feature>
<evidence type="ECO:0000256" key="1">
    <source>
        <dbReference type="SAM" id="Coils"/>
    </source>
</evidence>
<evidence type="ECO:0000256" key="2">
    <source>
        <dbReference type="SAM" id="MobiDB-lite"/>
    </source>
</evidence>
<accession>A0A0D2CS79</accession>
<feature type="compositionally biased region" description="Basic and acidic residues" evidence="2">
    <location>
        <begin position="691"/>
        <end position="708"/>
    </location>
</feature>
<feature type="compositionally biased region" description="Basic residues" evidence="2">
    <location>
        <begin position="425"/>
        <end position="443"/>
    </location>
</feature>
<feature type="compositionally biased region" description="Polar residues" evidence="2">
    <location>
        <begin position="501"/>
        <end position="512"/>
    </location>
</feature>
<sequence length="714" mass="78692">MPSQSPPTAPTAPRTGLQTGVDVLNLEQLKFSDKYSLSWYTDNLGAVIPVKYPPNRKYIRNPFHKVLDRATRYHNDTRPPGVEEVTIYERPAFRTTCRQLASLIPAEYFPPEGDNMVRFLEGVTGYTREKAGMNRYSGPRTKHSYYINPTLTAEAPHPARPGTLETRPLIKEEPNTDSTAIAGIAGYSEESAINLDPDDAVETILPLVESPQHTKQTKSKGPAKKSKPSSSSKRRNEGTESEITENEVIETDDGAQAPEVLSPQKSKRSSPKKRKPSQEDAIGVDNAHLINAVTAVKAGESSASKGSSKKRKKSKEAVDGVDNTQRAEVVTPEKSKESSVSKNRSKKLQASEGAAESDSSRLTKLSSLKKRKRSSNEVAESADDAPRTEFASAQPIKPSTTKKRKLLEEPAGIQGPSDPNEHISPKKSNKSKKSKSKQKKKNSPVKSHTESEHAAPVPTLPQAKNSVESHKIHAPAESSSPLLRVERKRKFLLRPEASPSKGDSPNFNTESSPPRDEEGTTAMQTAVNRNNSADEDGHGTGSSDQDEDETSPVTVRRYADKLLIERLMADNQALLKKHEEEIAVTKQTEKEERRRLMEGSKAEAEKYRREIATLRSEIAKLTGRKQSLEKLLYKGAGISPPDLETTLVRVEEGICPYRRSFQIVHKCDENKAKAEPKGGKHTKHSASNINHVKEARTIETSEPLRSDHGACPVC</sequence>
<keyword evidence="4" id="KW-1185">Reference proteome</keyword>
<feature type="compositionally biased region" description="Basic residues" evidence="2">
    <location>
        <begin position="265"/>
        <end position="275"/>
    </location>
</feature>
<proteinExistence type="predicted"/>
<keyword evidence="1" id="KW-0175">Coiled coil</keyword>
<evidence type="ECO:0000313" key="3">
    <source>
        <dbReference type="EMBL" id="KIW67986.1"/>
    </source>
</evidence>
<organism evidence="3 4">
    <name type="scientific">Phialophora macrospora</name>
    <dbReference type="NCBI Taxonomy" id="1851006"/>
    <lineage>
        <taxon>Eukaryota</taxon>
        <taxon>Fungi</taxon>
        <taxon>Dikarya</taxon>
        <taxon>Ascomycota</taxon>
        <taxon>Pezizomycotina</taxon>
        <taxon>Eurotiomycetes</taxon>
        <taxon>Chaetothyriomycetidae</taxon>
        <taxon>Chaetothyriales</taxon>
        <taxon>Herpotrichiellaceae</taxon>
        <taxon>Phialophora</taxon>
    </lineage>
</organism>
<feature type="compositionally biased region" description="Basic residues" evidence="2">
    <location>
        <begin position="215"/>
        <end position="227"/>
    </location>
</feature>
<evidence type="ECO:0000313" key="4">
    <source>
        <dbReference type="Proteomes" id="UP000054266"/>
    </source>
</evidence>
<protein>
    <submittedName>
        <fullName evidence="3">Uncharacterized protein</fullName>
    </submittedName>
</protein>
<reference evidence="3 4" key="1">
    <citation type="submission" date="2015-01" db="EMBL/GenBank/DDBJ databases">
        <title>The Genome Sequence of Capronia semiimmersa CBS27337.</title>
        <authorList>
            <consortium name="The Broad Institute Genomics Platform"/>
            <person name="Cuomo C."/>
            <person name="de Hoog S."/>
            <person name="Gorbushina A."/>
            <person name="Stielow B."/>
            <person name="Teixiera M."/>
            <person name="Abouelleil A."/>
            <person name="Chapman S.B."/>
            <person name="Priest M."/>
            <person name="Young S.K."/>
            <person name="Wortman J."/>
            <person name="Nusbaum C."/>
            <person name="Birren B."/>
        </authorList>
    </citation>
    <scope>NUCLEOTIDE SEQUENCE [LARGE SCALE GENOMIC DNA]</scope>
    <source>
        <strain evidence="3 4">CBS 27337</strain>
    </source>
</reference>
<name>A0A0D2CS79_9EURO</name>
<dbReference type="AlphaFoldDB" id="A0A0D2CS79"/>
<dbReference type="EMBL" id="KN846958">
    <property type="protein sequence ID" value="KIW67986.1"/>
    <property type="molecule type" value="Genomic_DNA"/>
</dbReference>